<name>X0VAW5_9ZZZZ</name>
<reference evidence="1" key="1">
    <citation type="journal article" date="2014" name="Front. Microbiol.">
        <title>High frequency of phylogenetically diverse reductive dehalogenase-homologous genes in deep subseafloor sedimentary metagenomes.</title>
        <authorList>
            <person name="Kawai M."/>
            <person name="Futagami T."/>
            <person name="Toyoda A."/>
            <person name="Takaki Y."/>
            <person name="Nishi S."/>
            <person name="Hori S."/>
            <person name="Arai W."/>
            <person name="Tsubouchi T."/>
            <person name="Morono Y."/>
            <person name="Uchiyama I."/>
            <person name="Ito T."/>
            <person name="Fujiyama A."/>
            <person name="Inagaki F."/>
            <person name="Takami H."/>
        </authorList>
    </citation>
    <scope>NUCLEOTIDE SEQUENCE</scope>
    <source>
        <strain evidence="1">Expedition CK06-06</strain>
    </source>
</reference>
<gene>
    <name evidence="1" type="ORF">S01H1_35173</name>
</gene>
<accession>X0VAW5</accession>
<organism evidence="1">
    <name type="scientific">marine sediment metagenome</name>
    <dbReference type="NCBI Taxonomy" id="412755"/>
    <lineage>
        <taxon>unclassified sequences</taxon>
        <taxon>metagenomes</taxon>
        <taxon>ecological metagenomes</taxon>
    </lineage>
</organism>
<dbReference type="AlphaFoldDB" id="X0VAW5"/>
<protein>
    <submittedName>
        <fullName evidence="1">Uncharacterized protein</fullName>
    </submittedName>
</protein>
<sequence length="141" mass="15673">MEAKKLTVSEPLANLLTNANKRGLDIEGSAEGCWFLLNNVKAGTPFDKPKTKVMVKFLQGSNDPIILVPENLDLKIRDHTCPHFTERTTYIKGWKSLCPHMFQDIGDEMLQFIACLIGFMAKPSLCGLMGCEGKDGNNDNK</sequence>
<comment type="caution">
    <text evidence="1">The sequence shown here is derived from an EMBL/GenBank/DDBJ whole genome shotgun (WGS) entry which is preliminary data.</text>
</comment>
<evidence type="ECO:0000313" key="1">
    <source>
        <dbReference type="EMBL" id="GAG09618.1"/>
    </source>
</evidence>
<proteinExistence type="predicted"/>
<dbReference type="EMBL" id="BARS01021961">
    <property type="protein sequence ID" value="GAG09618.1"/>
    <property type="molecule type" value="Genomic_DNA"/>
</dbReference>